<protein>
    <submittedName>
        <fullName evidence="2">DUF4440 domain-containing protein</fullName>
    </submittedName>
</protein>
<dbReference type="InterPro" id="IPR027843">
    <property type="entry name" value="DUF4440"/>
</dbReference>
<evidence type="ECO:0000313" key="2">
    <source>
        <dbReference type="EMBL" id="MFC3030965.1"/>
    </source>
</evidence>
<evidence type="ECO:0000313" key="3">
    <source>
        <dbReference type="Proteomes" id="UP001595453"/>
    </source>
</evidence>
<proteinExistence type="predicted"/>
<dbReference type="InterPro" id="IPR032710">
    <property type="entry name" value="NTF2-like_dom_sf"/>
</dbReference>
<dbReference type="Pfam" id="PF14534">
    <property type="entry name" value="DUF4440"/>
    <property type="match status" value="1"/>
</dbReference>
<reference evidence="3" key="1">
    <citation type="journal article" date="2019" name="Int. J. Syst. Evol. Microbiol.">
        <title>The Global Catalogue of Microorganisms (GCM) 10K type strain sequencing project: providing services to taxonomists for standard genome sequencing and annotation.</title>
        <authorList>
            <consortium name="The Broad Institute Genomics Platform"/>
            <consortium name="The Broad Institute Genome Sequencing Center for Infectious Disease"/>
            <person name="Wu L."/>
            <person name="Ma J."/>
        </authorList>
    </citation>
    <scope>NUCLEOTIDE SEQUENCE [LARGE SCALE GENOMIC DNA]</scope>
    <source>
        <strain evidence="3">KCTC 42730</strain>
    </source>
</reference>
<evidence type="ECO:0000259" key="1">
    <source>
        <dbReference type="Pfam" id="PF14534"/>
    </source>
</evidence>
<keyword evidence="3" id="KW-1185">Reference proteome</keyword>
<organism evidence="2 3">
    <name type="scientific">Pseudoalteromonas fenneropenaei</name>
    <dbReference type="NCBI Taxonomy" id="1737459"/>
    <lineage>
        <taxon>Bacteria</taxon>
        <taxon>Pseudomonadati</taxon>
        <taxon>Pseudomonadota</taxon>
        <taxon>Gammaproteobacteria</taxon>
        <taxon>Alteromonadales</taxon>
        <taxon>Pseudoalteromonadaceae</taxon>
        <taxon>Pseudoalteromonas</taxon>
    </lineage>
</organism>
<comment type="caution">
    <text evidence="2">The sequence shown here is derived from an EMBL/GenBank/DDBJ whole genome shotgun (WGS) entry which is preliminary data.</text>
</comment>
<name>A0ABV7CEH4_9GAMM</name>
<sequence>MQADFIKLEQQLHLPDNRSNRTVMDKLIHTDFVEIGLSGHAGDKQGLLAGLEQESLQGLQIKCSHYEVRQISTECYLVRYFSYLENDLGEQDCHASRSSIWRLNEYNQWQLTAHFASKVEPY</sequence>
<dbReference type="RefSeq" id="WP_377119710.1">
    <property type="nucleotide sequence ID" value="NZ_JBHRSD010000001.1"/>
</dbReference>
<accession>A0ABV7CEH4</accession>
<gene>
    <name evidence="2" type="ORF">ACFOEE_00270</name>
</gene>
<dbReference type="SUPFAM" id="SSF54427">
    <property type="entry name" value="NTF2-like"/>
    <property type="match status" value="1"/>
</dbReference>
<dbReference type="Gene3D" id="3.10.450.50">
    <property type="match status" value="1"/>
</dbReference>
<dbReference type="EMBL" id="JBHRSD010000001">
    <property type="protein sequence ID" value="MFC3030965.1"/>
    <property type="molecule type" value="Genomic_DNA"/>
</dbReference>
<dbReference type="Proteomes" id="UP001595453">
    <property type="component" value="Unassembled WGS sequence"/>
</dbReference>
<feature type="domain" description="DUF4440" evidence="1">
    <location>
        <begin position="7"/>
        <end position="111"/>
    </location>
</feature>